<accession>A0A9J5ZK67</accession>
<sequence>MELSKISCSLPLLNGQRVKRKASGHRGPAIKDDFLECNSIFQEVPNKFNMSCTAIKPPQLDHFEVMQSTFYGGLPTLSNSLDGTSRYQLPDTYNKQT</sequence>
<name>A0A9J5ZK67_SOLCO</name>
<evidence type="ECO:0000313" key="1">
    <source>
        <dbReference type="EMBL" id="KAG5612518.1"/>
    </source>
</evidence>
<comment type="caution">
    <text evidence="1">The sequence shown here is derived from an EMBL/GenBank/DDBJ whole genome shotgun (WGS) entry which is preliminary data.</text>
</comment>
<evidence type="ECO:0000313" key="2">
    <source>
        <dbReference type="Proteomes" id="UP000824120"/>
    </source>
</evidence>
<gene>
    <name evidence="1" type="ORF">H5410_023799</name>
</gene>
<proteinExistence type="predicted"/>
<dbReference type="EMBL" id="JACXVP010000004">
    <property type="protein sequence ID" value="KAG5612518.1"/>
    <property type="molecule type" value="Genomic_DNA"/>
</dbReference>
<dbReference type="Proteomes" id="UP000824120">
    <property type="component" value="Chromosome 4"/>
</dbReference>
<protein>
    <submittedName>
        <fullName evidence="1">Uncharacterized protein</fullName>
    </submittedName>
</protein>
<dbReference type="AlphaFoldDB" id="A0A9J5ZK67"/>
<reference evidence="1 2" key="1">
    <citation type="submission" date="2020-09" db="EMBL/GenBank/DDBJ databases">
        <title>De no assembly of potato wild relative species, Solanum commersonii.</title>
        <authorList>
            <person name="Cho K."/>
        </authorList>
    </citation>
    <scope>NUCLEOTIDE SEQUENCE [LARGE SCALE GENOMIC DNA]</scope>
    <source>
        <strain evidence="1">LZ3.2</strain>
        <tissue evidence="1">Leaf</tissue>
    </source>
</reference>
<organism evidence="1 2">
    <name type="scientific">Solanum commersonii</name>
    <name type="common">Commerson's wild potato</name>
    <name type="synonym">Commerson's nightshade</name>
    <dbReference type="NCBI Taxonomy" id="4109"/>
    <lineage>
        <taxon>Eukaryota</taxon>
        <taxon>Viridiplantae</taxon>
        <taxon>Streptophyta</taxon>
        <taxon>Embryophyta</taxon>
        <taxon>Tracheophyta</taxon>
        <taxon>Spermatophyta</taxon>
        <taxon>Magnoliopsida</taxon>
        <taxon>eudicotyledons</taxon>
        <taxon>Gunneridae</taxon>
        <taxon>Pentapetalae</taxon>
        <taxon>asterids</taxon>
        <taxon>lamiids</taxon>
        <taxon>Solanales</taxon>
        <taxon>Solanaceae</taxon>
        <taxon>Solanoideae</taxon>
        <taxon>Solaneae</taxon>
        <taxon>Solanum</taxon>
    </lineage>
</organism>
<keyword evidence="2" id="KW-1185">Reference proteome</keyword>